<feature type="region of interest" description="Disordered" evidence="5">
    <location>
        <begin position="68"/>
        <end position="101"/>
    </location>
</feature>
<feature type="compositionally biased region" description="Polar residues" evidence="5">
    <location>
        <begin position="162"/>
        <end position="181"/>
    </location>
</feature>
<feature type="region of interest" description="Disordered" evidence="5">
    <location>
        <begin position="114"/>
        <end position="303"/>
    </location>
</feature>
<dbReference type="WBParaSite" id="Smp_243150.2">
    <property type="protein sequence ID" value="Smp_243150.2"/>
    <property type="gene ID" value="Smp_243150"/>
</dbReference>
<dbReference type="PROSITE" id="PS00022">
    <property type="entry name" value="EGF_1"/>
    <property type="match status" value="4"/>
</dbReference>
<accession>A0A5K4F1F8</accession>
<dbReference type="Pfam" id="PF25023">
    <property type="entry name" value="TEN_YD-shell"/>
    <property type="match status" value="3"/>
</dbReference>
<dbReference type="GO" id="GO:0008045">
    <property type="term" value="P:motor neuron axon guidance"/>
    <property type="evidence" value="ECO:0007669"/>
    <property type="project" value="TreeGrafter"/>
</dbReference>
<feature type="transmembrane region" description="Helical" evidence="6">
    <location>
        <begin position="798"/>
        <end position="816"/>
    </location>
</feature>
<keyword evidence="3 4" id="KW-1015">Disulfide bond</keyword>
<dbReference type="InterPro" id="IPR056822">
    <property type="entry name" value="TEN_NHL"/>
</dbReference>
<dbReference type="Pfam" id="PF24329">
    <property type="entry name" value="FN-plug_TEN1-4"/>
    <property type="match status" value="1"/>
</dbReference>
<feature type="compositionally biased region" description="Low complexity" evidence="5">
    <location>
        <begin position="210"/>
        <end position="219"/>
    </location>
</feature>
<evidence type="ECO:0000256" key="2">
    <source>
        <dbReference type="ARBA" id="ARBA00022737"/>
    </source>
</evidence>
<dbReference type="WBParaSite" id="Smp_243150.1">
    <property type="protein sequence ID" value="Smp_243150.1"/>
    <property type="gene ID" value="Smp_243150"/>
</dbReference>
<dbReference type="InterPro" id="IPR000742">
    <property type="entry name" value="EGF"/>
</dbReference>
<dbReference type="InterPro" id="IPR051216">
    <property type="entry name" value="Teneurin"/>
</dbReference>
<dbReference type="SMART" id="SM00181">
    <property type="entry name" value="EGF"/>
    <property type="match status" value="6"/>
</dbReference>
<dbReference type="InterPro" id="IPR057627">
    <property type="entry name" value="FN-plug_TEN1-4"/>
</dbReference>
<dbReference type="InterPro" id="IPR057629">
    <property type="entry name" value="Teneurin1-4_GBD"/>
</dbReference>
<name>A0A5K4F1F8_SCHMA</name>
<evidence type="ECO:0000256" key="5">
    <source>
        <dbReference type="SAM" id="MobiDB-lite"/>
    </source>
</evidence>
<keyword evidence="8" id="KW-1185">Reference proteome</keyword>
<evidence type="ECO:0000259" key="7">
    <source>
        <dbReference type="PROSITE" id="PS50026"/>
    </source>
</evidence>
<dbReference type="Pfam" id="PF25024">
    <property type="entry name" value="EGF_TEN"/>
    <property type="match status" value="2"/>
</dbReference>
<dbReference type="Gene3D" id="2.60.120.260">
    <property type="entry name" value="Galactose-binding domain-like"/>
    <property type="match status" value="1"/>
</dbReference>
<protein>
    <submittedName>
        <fullName evidence="9 10">EGF-like domain-containing protein</fullName>
    </submittedName>
</protein>
<dbReference type="Gene3D" id="2.10.25.10">
    <property type="entry name" value="Laminin"/>
    <property type="match status" value="4"/>
</dbReference>
<feature type="region of interest" description="Disordered" evidence="5">
    <location>
        <begin position="842"/>
        <end position="866"/>
    </location>
</feature>
<feature type="compositionally biased region" description="Basic and acidic residues" evidence="5">
    <location>
        <begin position="133"/>
        <end position="145"/>
    </location>
</feature>
<keyword evidence="6" id="KW-0812">Transmembrane</keyword>
<dbReference type="PROSITE" id="PS01186">
    <property type="entry name" value="EGF_2"/>
    <property type="match status" value="4"/>
</dbReference>
<dbReference type="PROSITE" id="PS50026">
    <property type="entry name" value="EGF_3"/>
    <property type="match status" value="2"/>
</dbReference>
<feature type="domain" description="EGF-like" evidence="7">
    <location>
        <begin position="1180"/>
        <end position="1217"/>
    </location>
</feature>
<dbReference type="FunCoup" id="A0A5K4F1F8">
    <property type="interactions" value="260"/>
</dbReference>
<feature type="compositionally biased region" description="Low complexity" evidence="5">
    <location>
        <begin position="78"/>
        <end position="95"/>
    </location>
</feature>
<feature type="disulfide bond" evidence="4">
    <location>
        <begin position="1207"/>
        <end position="1216"/>
    </location>
</feature>
<dbReference type="PANTHER" id="PTHR11219:SF69">
    <property type="entry name" value="TENEURIN-A"/>
    <property type="match status" value="1"/>
</dbReference>
<reference evidence="9" key="2">
    <citation type="submission" date="2019-11" db="UniProtKB">
        <authorList>
            <consortium name="WormBaseParasite"/>
        </authorList>
    </citation>
    <scope>IDENTIFICATION</scope>
    <source>
        <strain evidence="9 10">Puerto Rican</strain>
    </source>
</reference>
<feature type="region of interest" description="Disordered" evidence="5">
    <location>
        <begin position="1933"/>
        <end position="1965"/>
    </location>
</feature>
<keyword evidence="6" id="KW-1133">Transmembrane helix</keyword>
<dbReference type="InterPro" id="IPR056820">
    <property type="entry name" value="TEN_TTR-like"/>
</dbReference>
<feature type="disulfide bond" evidence="4">
    <location>
        <begin position="1188"/>
        <end position="1205"/>
    </location>
</feature>
<dbReference type="PANTHER" id="PTHR11219">
    <property type="entry name" value="TENEURIN AND N-ACETYLGLUCOSAMINE-1-PHOSPHODIESTER ALPHA-N-ACETYLGLUCOSAMINIDASE"/>
    <property type="match status" value="1"/>
</dbReference>
<organism evidence="8 9">
    <name type="scientific">Schistosoma mansoni</name>
    <name type="common">Blood fluke</name>
    <dbReference type="NCBI Taxonomy" id="6183"/>
    <lineage>
        <taxon>Eukaryota</taxon>
        <taxon>Metazoa</taxon>
        <taxon>Spiralia</taxon>
        <taxon>Lophotrochozoa</taxon>
        <taxon>Platyhelminthes</taxon>
        <taxon>Trematoda</taxon>
        <taxon>Digenea</taxon>
        <taxon>Strigeidida</taxon>
        <taxon>Schistosomatoidea</taxon>
        <taxon>Schistosomatidae</taxon>
        <taxon>Schistosoma</taxon>
    </lineage>
</organism>
<dbReference type="Proteomes" id="UP000008854">
    <property type="component" value="Unassembled WGS sequence"/>
</dbReference>
<feature type="domain" description="EGF-like" evidence="7">
    <location>
        <begin position="1112"/>
        <end position="1149"/>
    </location>
</feature>
<dbReference type="InterPro" id="IPR056823">
    <property type="entry name" value="TEN-like_YD-shell"/>
</dbReference>
<keyword evidence="1 4" id="KW-0245">EGF-like domain</keyword>
<dbReference type="InParanoid" id="A0A5K4F1F8"/>
<feature type="disulfide bond" evidence="4">
    <location>
        <begin position="1184"/>
        <end position="1194"/>
    </location>
</feature>
<evidence type="ECO:0000256" key="4">
    <source>
        <dbReference type="PROSITE-ProRule" id="PRU00076"/>
    </source>
</evidence>
<feature type="transmembrane region" description="Helical" evidence="6">
    <location>
        <begin position="715"/>
        <end position="737"/>
    </location>
</feature>
<feature type="region of interest" description="Disordered" evidence="5">
    <location>
        <begin position="657"/>
        <end position="679"/>
    </location>
</feature>
<keyword evidence="2" id="KW-0677">Repeat</keyword>
<feature type="disulfide bond" evidence="4">
    <location>
        <begin position="1139"/>
        <end position="1148"/>
    </location>
</feature>
<dbReference type="Pfam" id="PF25021">
    <property type="entry name" value="TEN_NHL"/>
    <property type="match status" value="1"/>
</dbReference>
<feature type="disulfide bond" evidence="4">
    <location>
        <begin position="1116"/>
        <end position="1126"/>
    </location>
</feature>
<evidence type="ECO:0000313" key="9">
    <source>
        <dbReference type="WBParaSite" id="Smp_243150.1"/>
    </source>
</evidence>
<dbReference type="SUPFAM" id="SSF63825">
    <property type="entry name" value="YWTD domain"/>
    <property type="match status" value="1"/>
</dbReference>
<evidence type="ECO:0000256" key="3">
    <source>
        <dbReference type="ARBA" id="ARBA00023157"/>
    </source>
</evidence>
<dbReference type="Pfam" id="PF23093">
    <property type="entry name" value="GBD_Tenm3"/>
    <property type="match status" value="1"/>
</dbReference>
<dbReference type="Pfam" id="PF25020">
    <property type="entry name" value="TTR_TEN1-4"/>
    <property type="match status" value="1"/>
</dbReference>
<proteinExistence type="predicted"/>
<dbReference type="CDD" id="cd00053">
    <property type="entry name" value="EGF"/>
    <property type="match status" value="1"/>
</dbReference>
<dbReference type="STRING" id="6183.A0A5K4F1F8"/>
<evidence type="ECO:0000256" key="1">
    <source>
        <dbReference type="ARBA" id="ARBA00022536"/>
    </source>
</evidence>
<feature type="compositionally biased region" description="Polar residues" evidence="5">
    <location>
        <begin position="30"/>
        <end position="46"/>
    </location>
</feature>
<feature type="compositionally biased region" description="Basic and acidic residues" evidence="5">
    <location>
        <begin position="232"/>
        <end position="251"/>
    </location>
</feature>
<evidence type="ECO:0000313" key="8">
    <source>
        <dbReference type="Proteomes" id="UP000008854"/>
    </source>
</evidence>
<feature type="region of interest" description="Disordered" evidence="5">
    <location>
        <begin position="16"/>
        <end position="50"/>
    </location>
</feature>
<reference evidence="8" key="1">
    <citation type="journal article" date="2012" name="PLoS Negl. Trop. Dis.">
        <title>A systematically improved high quality genome and transcriptome of the human blood fluke Schistosoma mansoni.</title>
        <authorList>
            <person name="Protasio A.V."/>
            <person name="Tsai I.J."/>
            <person name="Babbage A."/>
            <person name="Nichol S."/>
            <person name="Hunt M."/>
            <person name="Aslett M.A."/>
            <person name="De Silva N."/>
            <person name="Velarde G.S."/>
            <person name="Anderson T.J."/>
            <person name="Clark R.C."/>
            <person name="Davidson C."/>
            <person name="Dillon G.P."/>
            <person name="Holroyd N.E."/>
            <person name="LoVerde P.T."/>
            <person name="Lloyd C."/>
            <person name="McQuillan J."/>
            <person name="Oliveira G."/>
            <person name="Otto T.D."/>
            <person name="Parker-Manuel S.J."/>
            <person name="Quail M.A."/>
            <person name="Wilson R.A."/>
            <person name="Zerlotini A."/>
            <person name="Dunne D.W."/>
            <person name="Berriman M."/>
        </authorList>
    </citation>
    <scope>NUCLEOTIDE SEQUENCE [LARGE SCALE GENOMIC DNA]</scope>
    <source>
        <strain evidence="8">Puerto Rican</strain>
    </source>
</reference>
<feature type="region of interest" description="Disordered" evidence="5">
    <location>
        <begin position="2066"/>
        <end position="2088"/>
    </location>
</feature>
<feature type="disulfide bond" evidence="4">
    <location>
        <begin position="1120"/>
        <end position="1137"/>
    </location>
</feature>
<dbReference type="Gene3D" id="2.180.10.10">
    <property type="entry name" value="RHS repeat-associated core"/>
    <property type="match status" value="1"/>
</dbReference>
<sequence length="3772" mass="421891">MSDKLLRLEDSLRNNTSVSINGGNIINGDSPLNQNSHYSSRSYSNDHGSESALLEDCDRDFVTKPVVTRPTLGDKRNSTATGSSSSGIGTMPGGSNRTGSNIVALSGFEKDKFPLTSREGVKQSKMPVVTQDHSNDSQNKSRESYRTQLTDSQLMRRKTYGNARSSSPTVSTDTNSETHVPNENCIDHSALSRSRKRARSEVPRMGSTGSNNLSSNPLLRSVNDDQEDSEDGERVALNKGNSRSDIEEDGFHTGNDFDVGIRGRHRRQTYQLNTRQRDSSLGRYTRSTAYGSSGGTLPRRQRITGSLTRATTISGVDPHGTLRSACRLAHSIRAGIIPPPPSEPPPATPLSGSLISELESIGPNAATGLINPFALQLHNSQQQQALAAAVAAAGGFPQVLSGVNQNNLTNSYMLSPALLNSETNKLLQLQQAKLIAQHQVGLVEQQLRQQQQQQQQQLLAAAVAANNLMQNPTINGHTLSNGSYLQGFGTYGRTSRPGSTIPPSMQSYLSPGNLLAVQQQQQQQQLEANQLLLLNDANVQMPTLNFTGSPSVNLLNSELNEAASISKSSADGGGGGGGSGSVVYENSYSSFNKLLTNSVLPDSSLCQPGLQSFISTNGSNPNDAIYIGTSQNVSIMNGTIGNDNNTAPPLVQTYISSVQQSQQQQGRPNNPGLIDSTRSIEPTYSTTNDALRAKSKSHSDSVVVVERKSKHHCPWYYWIISILILAFLLALVLAVSFSEEKKRLDHRLQERFAQDPAIIGLFDPNSPPYILEANKLVNIVLEPMKSWSGQWHMPTARYIRYNITVSSLASSVGVFMRHNTMPTIIHYDIFDRITGHNLLANSGRQELGSRTKRDTQPTNRNSKSLIHISSKDELRETGRLHYLDEGIWFLALVNDQPRREPIKFAIGDAVMRRGCPNDCSNRGVCDGGVCDCVNGFKGPDCSIAELPKVCSGHGDYASGACRCYPEWKGHECQILWSECEDSTCSGNGRCVVGECQCYEGYAGNLCQTRTCISFNCSGHGVCMNGNCRCFNGWSGIGCELPVPNHLINSELIHPSNGASASGNTGNGRNHNNNNNKMSNRLMMKSVSSTSSSSARAMGLSSAPVRLLLDAAPEQECTLDCSSHGVCEYMDGYDQPVCRCFSGWTGSDCNTKRCDTRCFINGYCTNGTCICKVGWNGKYCTLDGCPDHCNGHGQCTMYPLSSSYYCQCSPGWSGSACQRQIETICDDGIDNDHDDLVDCLDPDCCTSTHCDRLIKLGPNAGGVAADNAQQSCAHSESFDYYLLITPIAPLDSAFYGQLEFLLRRERIVVENFDPRRISVVRGVIRQWDGTVFWGCRVSDRANMQNGYTLTDKSGRFDLPVDGGTIVQLEFLRYPTDQFSAVHNLYVPVNQIINMGDFYMYDAKQLSNNDLPTTITTKTTTSNILSGDFGGTLGPSPIHGDLWTINSFMPKFSDKNMVVENVCSSGNIHDTVTLGGPYIQSNSLMDISNVCLDEQNIICVRNGALMYNIPIKDTQLRLIYRSDRTSGYKPGISIHLLASNRAPPLNLKEIHLVIDIAGQRHVKLLEPEPGLLSTFYWNKTDGYNRSVYGLAEAKVSVGYVYTKCPRIFWEYRVVQLPGNELISSDLANWNLNILHTYAVSHGIIYRGDGSHFYLKQTDWHISAVIGLTEQRRSPNDCSRCSINDKPTRQLSLYNPYCLLTDSAGNLLIGDGGFLRWLNSTKPAEEYKSSAALSSSSQSSSSFRMPLIRSDSLNSPFQEQLKRNDRRKWETIIDYKLDFLQSNFDEDQLTTYFITVHPNYIYHANDYSILTLLGNSGNVGGADFSNGLFLSHTSSKTIWWLKTTPNLSAHLLIGEDCQSPSAKSNINSESSSTAFNYQEFCIKQNLKSPKGIVATQTELYFIDSQSIWSLSLRQTGSNMIPFSRLVIGSDPNYSSNPKSLNTTTSGTSIPKTTPSSSTPPCDRSVPGNQMLLNNPEHLAFSILEQALYFSDNDHVYRYHLVNQMVSLAAGRLKGCPIKTDDWSFAPLATQVELGDIRGLSVSPQGDLFIAGPQHIWIRRSNDNRLYPVTGIHPSQPRQFKGDVNNSKKRHSSTDESVVDLGLVNEFSFNSISSITVSLFGELFVADNSHNRVYRIHYQLPEISETGNTYRILHSQTDEIDSFGSYGQLISTESTSTQMISHRLDYRNNEVSGWLSQIRGDDHSIKLSIHRDTHGNLLRLQTPTGHLYNVTLEPGSGQRISTLVDPVNGGLWKFLYSFDGLLTYLKNPQDSSYIQFHYAPESGRLLQITYPNAKSIDVTRIVRSQIPVNMRFHTLDEVSYQDNTPKSVSTNTPDQLSTVIMIQTTDSNKHEMEIDYGDSNNLWKVRLAQVYQVQKDLYAPVQLIRQITIPGNNLRSAIENTNVWTYHLNDQSNPRILDTHTSIDGRGYSDFGVNFDKQSQPYQFFKNHFRRSISAQNYRSGSDVHSSKRQMSDPFSKRFTIRANYNNNNERNYNNLGEEVDWHYQKTLTVNGQNLLNVKFNWALQLETYQHASTGHVLLQIVYNANFQPMIFNASANYLQSTGAHEMFYPTKADYIRPATLILAYTKTGHLSAVEWGNTSYHFSYDVLNRLKAADLGRPADTLSFQYGIQNIPFQPTMVSVSGSGLYTLLYSDSFIESSEYQEASSLSSSKSDYMGLSGVITPTSLRRQFTRINGIKVNRLMFTPWLDSPGPWIYEWGSDVGSSMKLSSDHSHLLRFIWPSNYRRISIFPKQNFVIYDKTSVRWDSNGLKQPINILTAPLVQLTDTASGFRLQYQRIFQGSLLQSLHINHRLPGVKTAHPNLGGILNAKFTYGYDLNMNLVSIHTSLFIRNNEDDFGNTINSDDKTVLNEESSIRLDSLTGRVLTMNEFTINYQSSSLHITYNLKNMQLYRQWDDRQRIIQCVLHSLNSRRELLYNLSLSYQPNALQALQQREEREGQVPRWITYVHGPGGRLEAVDREEAGTSLRSHSQLIYNAEGRIAHLRIATSDPQLPSNERSESGLTSRSEELQFIYDSRGLLVRRGNWHYNFDEDGFLVKRHLHNLYITDQFAYNSKGLLIWAERTVDKSVDSSSMNNFHSTPSSSPLDQWALEDDAGLKRSYSVQFIYDSEDRLIIVRDTLIVRDSVQYFYADPKHPTRVTHIFNHGRLKTIRLLYDPIHGHVFALEQYDNGGLNANNGKRNHLNSNSIPSPMNSFDDNQFHHDSNTSAQKRVFFIITNHEGSPTAAFSENGKLAWAAEYSATGSRRLTLSSRNNFFTRALIEEVDLPLGHASCITDFHTGFLFCPPTSRAYDPLGATFTSPDWHGLISTRLSNIKRDPSVLDTHKWGLIEQEALGTGPNGLFAELRKAMTSPIWWLKQVGFNLDNFLTKFDTFEGKVESSKNALKNSLPLFPIDMTSIHSFDRTHNQGYKQLNSKFEHLSMLKSNQLTPGGPHGSGLSSFLLDSTDVNDEMSLPLSPPNTMFGPQVSYVVDDDTGYVKVISINQSQTTKTHFKAASIDGSLETKLASILVSDTNLVDWWSYLKSSFPSSPSPSTTQTEVPQLSTTLFTQLFLSTKKDFHSTVKQLATLGFQLPMYDRVNGINFTIMNTNEKYKELWITRYNLQWRIRYFNSPYPLSPMTAWSVLVNSTIDDAKRRGKTLAWLNEVKLIQQFIPTLKSTPTSKIDHLNINQNDFVYHKLTSKYILGFNYPWNRHELSELVQNNTVMNYRWIPTIDFLQYSSSPSLSSDTSAMCRLYDHSSMYQIRPKELHKHKEKDLQK</sequence>
<evidence type="ECO:0000256" key="6">
    <source>
        <dbReference type="SAM" id="Phobius"/>
    </source>
</evidence>
<evidence type="ECO:0000313" key="10">
    <source>
        <dbReference type="WBParaSite" id="Smp_243150.2"/>
    </source>
</evidence>
<feature type="compositionally biased region" description="Low complexity" evidence="5">
    <location>
        <begin position="1939"/>
        <end position="1957"/>
    </location>
</feature>
<keyword evidence="6" id="KW-0472">Membrane</keyword>